<proteinExistence type="predicted"/>
<keyword evidence="6" id="KW-0418">Kinase</keyword>
<dbReference type="InterPro" id="IPR005467">
    <property type="entry name" value="His_kinase_dom"/>
</dbReference>
<evidence type="ECO:0000256" key="11">
    <source>
        <dbReference type="ARBA" id="ARBA00039567"/>
    </source>
</evidence>
<evidence type="ECO:0000259" key="14">
    <source>
        <dbReference type="PROSITE" id="PS50109"/>
    </source>
</evidence>
<evidence type="ECO:0000256" key="3">
    <source>
        <dbReference type="ARBA" id="ARBA00022553"/>
    </source>
</evidence>
<dbReference type="InterPro" id="IPR003661">
    <property type="entry name" value="HisK_dim/P_dom"/>
</dbReference>
<evidence type="ECO:0000256" key="8">
    <source>
        <dbReference type="ARBA" id="ARBA00023012"/>
    </source>
</evidence>
<dbReference type="InterPro" id="IPR004358">
    <property type="entry name" value="Sig_transdc_His_kin-like_C"/>
</dbReference>
<evidence type="ECO:0000256" key="6">
    <source>
        <dbReference type="ARBA" id="ARBA00022777"/>
    </source>
</evidence>
<sequence length="361" mass="39588">MDAMSPASFPGLEILATAVLLLDDGLSVGYANPAAENLFALSRKQLQGRRIGELFSGSGQLLAAIEQARKAHSTYIEHDLALALPSGGLLHVNCSVTPVELASFQVLLEFQQIDQHLKIDREERMLHQSLANRALIRSLAHEIKNPLGGIRGAAQLLDRELELPTLHEYTQVIIKEADRLQALMDRLLAPNRMPQFAPLNIHEVLERVRSLILAEYPSGLRVVRDYDVSLPELTGDREQLIQAVLNIARNAAQALKGQGTITLRSRVARQVTVARKRYRLALMVQIIDDGPGIPEALRDKIFLPLVSGREDGHGLGLTLAHNFVAQHHGTIEWESAPGRTCFTLVLPLTQAVNGGNGESNG</sequence>
<gene>
    <name evidence="15" type="ORF">FR698_02330</name>
</gene>
<evidence type="ECO:0000256" key="4">
    <source>
        <dbReference type="ARBA" id="ARBA00022679"/>
    </source>
</evidence>
<dbReference type="InterPro" id="IPR036890">
    <property type="entry name" value="HATPase_C_sf"/>
</dbReference>
<dbReference type="EMBL" id="VPFL01000002">
    <property type="protein sequence ID" value="TXF13394.1"/>
    <property type="molecule type" value="Genomic_DNA"/>
</dbReference>
<comment type="function">
    <text evidence="10">Member of the two-component regulatory system NtrB/NtrC, which controls expression of the nitrogen-regulated (ntr) genes in response to nitrogen limitation. Under conditions of nitrogen limitation, NtrB autophosphorylates and transfers the phosphoryl group to NtrC. In the presence of nitrogen, acts as a phosphatase that dephosphorylates and inactivates NtrC.</text>
</comment>
<dbReference type="Proteomes" id="UP000321201">
    <property type="component" value="Unassembled WGS sequence"/>
</dbReference>
<dbReference type="InParanoid" id="A0A5C7F114"/>
<dbReference type="SUPFAM" id="SSF55874">
    <property type="entry name" value="ATPase domain of HSP90 chaperone/DNA topoisomerase II/histidine kinase"/>
    <property type="match status" value="1"/>
</dbReference>
<dbReference type="GO" id="GO:0000155">
    <property type="term" value="F:phosphorelay sensor kinase activity"/>
    <property type="evidence" value="ECO:0007669"/>
    <property type="project" value="InterPro"/>
</dbReference>
<dbReference type="Pfam" id="PF13426">
    <property type="entry name" value="PAS_9"/>
    <property type="match status" value="1"/>
</dbReference>
<evidence type="ECO:0000256" key="5">
    <source>
        <dbReference type="ARBA" id="ARBA00022741"/>
    </source>
</evidence>
<evidence type="ECO:0000256" key="13">
    <source>
        <dbReference type="ARBA" id="ARBA00043094"/>
    </source>
</evidence>
<dbReference type="NCBIfam" id="NF008293">
    <property type="entry name" value="PRK11073.1"/>
    <property type="match status" value="1"/>
</dbReference>
<organism evidence="15 16">
    <name type="scientific">Pelomicrobium methylotrophicum</name>
    <dbReference type="NCBI Taxonomy" id="2602750"/>
    <lineage>
        <taxon>Bacteria</taxon>
        <taxon>Pseudomonadati</taxon>
        <taxon>Pseudomonadota</taxon>
        <taxon>Hydrogenophilia</taxon>
        <taxon>Hydrogenophilia incertae sedis</taxon>
        <taxon>Pelomicrobium</taxon>
    </lineage>
</organism>
<dbReference type="CDD" id="cd00082">
    <property type="entry name" value="HisKA"/>
    <property type="match status" value="1"/>
</dbReference>
<dbReference type="Pfam" id="PF02518">
    <property type="entry name" value="HATPase_c"/>
    <property type="match status" value="1"/>
</dbReference>
<dbReference type="Pfam" id="PF00512">
    <property type="entry name" value="HisKA"/>
    <property type="match status" value="1"/>
</dbReference>
<dbReference type="SUPFAM" id="SSF55785">
    <property type="entry name" value="PYP-like sensor domain (PAS domain)"/>
    <property type="match status" value="1"/>
</dbReference>
<reference evidence="15 16" key="1">
    <citation type="submission" date="2019-08" db="EMBL/GenBank/DDBJ databases">
        <title>Pelomicrobium methylotrophicum gen. nov., sp. nov. a moderately thermophilic, facultatively anaerobic, lithoautotrophic and methylotrophic bacterium isolated from a terrestrial mud volcano.</title>
        <authorList>
            <person name="Slobodkina G.B."/>
            <person name="Merkel A.Y."/>
            <person name="Slobodkin A.I."/>
        </authorList>
    </citation>
    <scope>NUCLEOTIDE SEQUENCE [LARGE SCALE GENOMIC DNA]</scope>
    <source>
        <strain evidence="15 16">SM250</strain>
    </source>
</reference>
<dbReference type="PRINTS" id="PR00344">
    <property type="entry name" value="BCTRLSENSOR"/>
</dbReference>
<evidence type="ECO:0000256" key="12">
    <source>
        <dbReference type="ARBA" id="ARBA00042313"/>
    </source>
</evidence>
<dbReference type="SUPFAM" id="SSF47384">
    <property type="entry name" value="Homodimeric domain of signal transducing histidine kinase"/>
    <property type="match status" value="1"/>
</dbReference>
<comment type="catalytic activity">
    <reaction evidence="1">
        <text>ATP + protein L-histidine = ADP + protein N-phospho-L-histidine.</text>
        <dbReference type="EC" id="2.7.13.3"/>
    </reaction>
</comment>
<keyword evidence="8" id="KW-0902">Two-component regulatory system</keyword>
<dbReference type="InterPro" id="IPR035965">
    <property type="entry name" value="PAS-like_dom_sf"/>
</dbReference>
<evidence type="ECO:0000256" key="10">
    <source>
        <dbReference type="ARBA" id="ARBA00037696"/>
    </source>
</evidence>
<protein>
    <recommendedName>
        <fullName evidence="11">Sensory histidine kinase/phosphatase NtrB</fullName>
        <ecNumber evidence="2">2.7.13.3</ecNumber>
    </recommendedName>
    <alternativeName>
        <fullName evidence="12">Nitrogen regulation protein NR(II)</fullName>
    </alternativeName>
    <alternativeName>
        <fullName evidence="13">Nitrogen regulator II</fullName>
    </alternativeName>
</protein>
<keyword evidence="3" id="KW-0597">Phosphoprotein</keyword>
<evidence type="ECO:0000256" key="9">
    <source>
        <dbReference type="ARBA" id="ARBA00023231"/>
    </source>
</evidence>
<dbReference type="InterPro" id="IPR000014">
    <property type="entry name" value="PAS"/>
</dbReference>
<dbReference type="GO" id="GO:0005524">
    <property type="term" value="F:ATP binding"/>
    <property type="evidence" value="ECO:0007669"/>
    <property type="project" value="UniProtKB-KW"/>
</dbReference>
<evidence type="ECO:0000256" key="7">
    <source>
        <dbReference type="ARBA" id="ARBA00022840"/>
    </source>
</evidence>
<keyword evidence="5" id="KW-0547">Nucleotide-binding</keyword>
<dbReference type="OrthoDB" id="5293352at2"/>
<dbReference type="InterPro" id="IPR003594">
    <property type="entry name" value="HATPase_dom"/>
</dbReference>
<keyword evidence="9" id="KW-0535">Nitrogen fixation</keyword>
<evidence type="ECO:0000256" key="1">
    <source>
        <dbReference type="ARBA" id="ARBA00000085"/>
    </source>
</evidence>
<evidence type="ECO:0000313" key="16">
    <source>
        <dbReference type="Proteomes" id="UP000321201"/>
    </source>
</evidence>
<dbReference type="PROSITE" id="PS50109">
    <property type="entry name" value="HIS_KIN"/>
    <property type="match status" value="1"/>
</dbReference>
<name>A0A5C7F114_9PROT</name>
<dbReference type="Gene3D" id="1.10.287.130">
    <property type="match status" value="1"/>
</dbReference>
<dbReference type="EC" id="2.7.13.3" evidence="2"/>
<dbReference type="SMART" id="SM00387">
    <property type="entry name" value="HATPase_c"/>
    <property type="match status" value="1"/>
</dbReference>
<dbReference type="PANTHER" id="PTHR43065:SF16">
    <property type="entry name" value="SENSORY HISTIDINE KINASE_PHOSPHATASE NTRB"/>
    <property type="match status" value="1"/>
</dbReference>
<dbReference type="FunCoup" id="A0A5C7F114">
    <property type="interactions" value="80"/>
</dbReference>
<keyword evidence="4" id="KW-0808">Transferase</keyword>
<dbReference type="InterPro" id="IPR036097">
    <property type="entry name" value="HisK_dim/P_sf"/>
</dbReference>
<evidence type="ECO:0000256" key="2">
    <source>
        <dbReference type="ARBA" id="ARBA00012438"/>
    </source>
</evidence>
<dbReference type="AlphaFoldDB" id="A0A5C7F114"/>
<comment type="caution">
    <text evidence="15">The sequence shown here is derived from an EMBL/GenBank/DDBJ whole genome shotgun (WGS) entry which is preliminary data.</text>
</comment>
<dbReference type="SMART" id="SM00388">
    <property type="entry name" value="HisKA"/>
    <property type="match status" value="1"/>
</dbReference>
<accession>A0A5C7F114</accession>
<feature type="domain" description="Histidine kinase" evidence="14">
    <location>
        <begin position="138"/>
        <end position="350"/>
    </location>
</feature>
<dbReference type="Gene3D" id="3.30.565.10">
    <property type="entry name" value="Histidine kinase-like ATPase, C-terminal domain"/>
    <property type="match status" value="1"/>
</dbReference>
<dbReference type="CDD" id="cd00130">
    <property type="entry name" value="PAS"/>
    <property type="match status" value="1"/>
</dbReference>
<dbReference type="Gene3D" id="3.30.450.20">
    <property type="entry name" value="PAS domain"/>
    <property type="match status" value="1"/>
</dbReference>
<evidence type="ECO:0000313" key="15">
    <source>
        <dbReference type="EMBL" id="TXF13394.1"/>
    </source>
</evidence>
<dbReference type="PANTHER" id="PTHR43065">
    <property type="entry name" value="SENSOR HISTIDINE KINASE"/>
    <property type="match status" value="1"/>
</dbReference>
<keyword evidence="16" id="KW-1185">Reference proteome</keyword>
<keyword evidence="7" id="KW-0067">ATP-binding</keyword>